<dbReference type="InterPro" id="IPR002155">
    <property type="entry name" value="Thiolase"/>
</dbReference>
<dbReference type="InterPro" id="IPR020616">
    <property type="entry name" value="Thiolase_N"/>
</dbReference>
<reference evidence="7 8" key="1">
    <citation type="submission" date="2024-09" db="EMBL/GenBank/DDBJ databases">
        <authorList>
            <person name="Sun Q."/>
            <person name="Mori K."/>
        </authorList>
    </citation>
    <scope>NUCLEOTIDE SEQUENCE [LARGE SCALE GENOMIC DNA]</scope>
    <source>
        <strain evidence="7 8">KCTC 22789</strain>
    </source>
</reference>
<feature type="domain" description="Thiolase N-terminal" evidence="5">
    <location>
        <begin position="6"/>
        <end position="263"/>
    </location>
</feature>
<dbReference type="Pfam" id="PF02803">
    <property type="entry name" value="Thiolase_C"/>
    <property type="match status" value="1"/>
</dbReference>
<organism evidence="7 8">
    <name type="scientific">Paracoccus niistensis</name>
    <dbReference type="NCBI Taxonomy" id="632935"/>
    <lineage>
        <taxon>Bacteria</taxon>
        <taxon>Pseudomonadati</taxon>
        <taxon>Pseudomonadota</taxon>
        <taxon>Alphaproteobacteria</taxon>
        <taxon>Rhodobacterales</taxon>
        <taxon>Paracoccaceae</taxon>
        <taxon>Paracoccus</taxon>
    </lineage>
</organism>
<keyword evidence="3 4" id="KW-0012">Acyltransferase</keyword>
<dbReference type="SUPFAM" id="SSF53901">
    <property type="entry name" value="Thiolase-like"/>
    <property type="match status" value="2"/>
</dbReference>
<keyword evidence="2 4" id="KW-0808">Transferase</keyword>
<dbReference type="CDD" id="cd00751">
    <property type="entry name" value="thiolase"/>
    <property type="match status" value="1"/>
</dbReference>
<dbReference type="InterPro" id="IPR020613">
    <property type="entry name" value="Thiolase_CS"/>
</dbReference>
<dbReference type="PROSITE" id="PS00737">
    <property type="entry name" value="THIOLASE_2"/>
    <property type="match status" value="1"/>
</dbReference>
<dbReference type="NCBIfam" id="TIGR01930">
    <property type="entry name" value="AcCoA-C-Actrans"/>
    <property type="match status" value="1"/>
</dbReference>
<dbReference type="InterPro" id="IPR020610">
    <property type="entry name" value="Thiolase_AS"/>
</dbReference>
<accession>A0ABV6I404</accession>
<evidence type="ECO:0000256" key="4">
    <source>
        <dbReference type="RuleBase" id="RU003557"/>
    </source>
</evidence>
<proteinExistence type="inferred from homology"/>
<dbReference type="NCBIfam" id="NF006552">
    <property type="entry name" value="PRK09051.1"/>
    <property type="match status" value="1"/>
</dbReference>
<evidence type="ECO:0000313" key="7">
    <source>
        <dbReference type="EMBL" id="MFC0340950.1"/>
    </source>
</evidence>
<evidence type="ECO:0000313" key="8">
    <source>
        <dbReference type="Proteomes" id="UP001589799"/>
    </source>
</evidence>
<dbReference type="InterPro" id="IPR016039">
    <property type="entry name" value="Thiolase-like"/>
</dbReference>
<sequence length="394" mass="40429">MADSDIVILSGVRTAIGGFGGSLASVPPIELATTVAKEAMARAGVTPDQIGNVAYGHVINTEPRDMYLSRVAMLNAGIPETTPAMNVNRLCGSGAQAIASAAQSLMLGDADFALAGGAESMSRGPFIIPSMRHGAKMGDQQALDMMVGALTDPMGTGHMGVTAENVAAEHQISRDEQDAFALESQKRAAEAIAEGRFKDQIVPIQIKTRKGVISFDTDEHPKQTSAEALAGLRPAFKKDGGSVTAGNASGINDGAAAIVLARAEAAERAGLKPRAKLLGYAHAGVRPEVMGIGPIPAVQKLMEKIGLTVDDFDVIESNEAFAAQALAVNKGLGLDASKVNPNGGAIALGHPIGATGAILTVKALYELERTGGKYGLITMCIGGGQGIALAIERV</sequence>
<dbReference type="InterPro" id="IPR020617">
    <property type="entry name" value="Thiolase_C"/>
</dbReference>
<evidence type="ECO:0000256" key="2">
    <source>
        <dbReference type="ARBA" id="ARBA00022679"/>
    </source>
</evidence>
<comment type="similarity">
    <text evidence="1 4">Belongs to the thiolase-like superfamily. Thiolase family.</text>
</comment>
<protein>
    <submittedName>
        <fullName evidence="7">Acetyl-CoA C-acyltransferase family protein</fullName>
    </submittedName>
</protein>
<dbReference type="Gene3D" id="3.40.47.10">
    <property type="match status" value="2"/>
</dbReference>
<dbReference type="PANTHER" id="PTHR18919">
    <property type="entry name" value="ACETYL-COA C-ACYLTRANSFERASE"/>
    <property type="match status" value="1"/>
</dbReference>
<evidence type="ECO:0000259" key="5">
    <source>
        <dbReference type="Pfam" id="PF00108"/>
    </source>
</evidence>
<dbReference type="PIRSF" id="PIRSF000429">
    <property type="entry name" value="Ac-CoA_Ac_transf"/>
    <property type="match status" value="1"/>
</dbReference>
<feature type="domain" description="Thiolase C-terminal" evidence="6">
    <location>
        <begin position="271"/>
        <end position="393"/>
    </location>
</feature>
<gene>
    <name evidence="7" type="ORF">ACFFII_09265</name>
</gene>
<name>A0ABV6I404_9RHOB</name>
<dbReference type="EMBL" id="JBHLWE010000029">
    <property type="protein sequence ID" value="MFC0340950.1"/>
    <property type="molecule type" value="Genomic_DNA"/>
</dbReference>
<evidence type="ECO:0000256" key="1">
    <source>
        <dbReference type="ARBA" id="ARBA00010982"/>
    </source>
</evidence>
<dbReference type="PROSITE" id="PS00099">
    <property type="entry name" value="THIOLASE_3"/>
    <property type="match status" value="1"/>
</dbReference>
<keyword evidence="8" id="KW-1185">Reference proteome</keyword>
<dbReference type="PANTHER" id="PTHR18919:SF107">
    <property type="entry name" value="ACETYL-COA ACETYLTRANSFERASE, CYTOSOLIC"/>
    <property type="match status" value="1"/>
</dbReference>
<comment type="caution">
    <text evidence="7">The sequence shown here is derived from an EMBL/GenBank/DDBJ whole genome shotgun (WGS) entry which is preliminary data.</text>
</comment>
<dbReference type="Proteomes" id="UP001589799">
    <property type="component" value="Unassembled WGS sequence"/>
</dbReference>
<dbReference type="RefSeq" id="WP_377698600.1">
    <property type="nucleotide sequence ID" value="NZ_JBHLWE010000029.1"/>
</dbReference>
<evidence type="ECO:0000259" key="6">
    <source>
        <dbReference type="Pfam" id="PF02803"/>
    </source>
</evidence>
<dbReference type="Pfam" id="PF00108">
    <property type="entry name" value="Thiolase_N"/>
    <property type="match status" value="1"/>
</dbReference>
<evidence type="ECO:0000256" key="3">
    <source>
        <dbReference type="ARBA" id="ARBA00023315"/>
    </source>
</evidence>